<comment type="caution">
    <text evidence="2">The sequence shown here is derived from an EMBL/GenBank/DDBJ whole genome shotgun (WGS) entry which is preliminary data.</text>
</comment>
<keyword evidence="2" id="KW-0326">Glycosidase</keyword>
<name>A0A928ZS82_LEPEC</name>
<evidence type="ECO:0000313" key="2">
    <source>
        <dbReference type="EMBL" id="MBE9065787.1"/>
    </source>
</evidence>
<dbReference type="GO" id="GO:0016798">
    <property type="term" value="F:hydrolase activity, acting on glycosyl bonds"/>
    <property type="evidence" value="ECO:0007669"/>
    <property type="project" value="UniProtKB-KW"/>
</dbReference>
<protein>
    <submittedName>
        <fullName evidence="2">Phosphodiester glycosidase family protein</fullName>
    </submittedName>
</protein>
<organism evidence="2 3">
    <name type="scientific">Leptolyngbya cf. ectocarpi LEGE 11479</name>
    <dbReference type="NCBI Taxonomy" id="1828722"/>
    <lineage>
        <taxon>Bacteria</taxon>
        <taxon>Bacillati</taxon>
        <taxon>Cyanobacteriota</taxon>
        <taxon>Cyanophyceae</taxon>
        <taxon>Leptolyngbyales</taxon>
        <taxon>Leptolyngbyaceae</taxon>
        <taxon>Leptolyngbya group</taxon>
        <taxon>Leptolyngbya</taxon>
    </lineage>
</organism>
<accession>A0A928ZS82</accession>
<dbReference type="RefSeq" id="WP_193991038.1">
    <property type="nucleotide sequence ID" value="NZ_JADEXP010000018.1"/>
</dbReference>
<gene>
    <name evidence="2" type="ORF">IQ260_03875</name>
</gene>
<feature type="domain" description="Phosphodiester glycosidase" evidence="1">
    <location>
        <begin position="103"/>
        <end position="310"/>
    </location>
</feature>
<dbReference type="AlphaFoldDB" id="A0A928ZS82"/>
<sequence>MQLDKKPCLVRKLGSWAGLCSGLIVSLTQCAPQSELPVLITDLNSPPPKLEISPPAFAQQSWPEGRTPVAHVNLVTIPPNYPVDIAVSADLKTVDDFAADLDALAVLNGGFFDPNNAQTTSFITVNGSLLADPRHNRRLVDNPDLAIYMEQILNRSEFRRYDCSDLSGDLIRYDITAHNAPLPSGCELHSALGAGPQLLPQDTSQAEGFTDYTNGTLSRDAIGTQQRNARSAIGIKPDGSLVWVMVTQIESAGGMTLAELAEFMATLDVQKALNLDGGSSSSLYFDQPADSDRISDPHFTEQRPVKSVMYLQLPQL</sequence>
<dbReference type="Proteomes" id="UP000615026">
    <property type="component" value="Unassembled WGS sequence"/>
</dbReference>
<dbReference type="InterPro" id="IPR018711">
    <property type="entry name" value="NAGPA"/>
</dbReference>
<dbReference type="EMBL" id="JADEXP010000018">
    <property type="protein sequence ID" value="MBE9065787.1"/>
    <property type="molecule type" value="Genomic_DNA"/>
</dbReference>
<evidence type="ECO:0000259" key="1">
    <source>
        <dbReference type="Pfam" id="PF09992"/>
    </source>
</evidence>
<dbReference type="Pfam" id="PF09992">
    <property type="entry name" value="NAGPA"/>
    <property type="match status" value="1"/>
</dbReference>
<proteinExistence type="predicted"/>
<reference evidence="2" key="1">
    <citation type="submission" date="2020-10" db="EMBL/GenBank/DDBJ databases">
        <authorList>
            <person name="Castelo-Branco R."/>
            <person name="Eusebio N."/>
            <person name="Adriana R."/>
            <person name="Vieira A."/>
            <person name="Brugerolle De Fraissinette N."/>
            <person name="Rezende De Castro R."/>
            <person name="Schneider M.P."/>
            <person name="Vasconcelos V."/>
            <person name="Leao P.N."/>
        </authorList>
    </citation>
    <scope>NUCLEOTIDE SEQUENCE</scope>
    <source>
        <strain evidence="2">LEGE 11479</strain>
    </source>
</reference>
<keyword evidence="3" id="KW-1185">Reference proteome</keyword>
<keyword evidence="2" id="KW-0378">Hydrolase</keyword>
<dbReference type="PANTHER" id="PTHR40446:SF2">
    <property type="entry name" value="N-ACETYLGLUCOSAMINE-1-PHOSPHODIESTER ALPHA-N-ACETYLGLUCOSAMINIDASE"/>
    <property type="match status" value="1"/>
</dbReference>
<evidence type="ECO:0000313" key="3">
    <source>
        <dbReference type="Proteomes" id="UP000615026"/>
    </source>
</evidence>
<dbReference type="PANTHER" id="PTHR40446">
    <property type="entry name" value="N-ACETYLGLUCOSAMINE-1-PHOSPHODIESTER ALPHA-N-ACETYLGLUCOSAMINIDASE"/>
    <property type="match status" value="1"/>
</dbReference>